<dbReference type="EMBL" id="SNRY01000213">
    <property type="protein sequence ID" value="KAA6344530.1"/>
    <property type="molecule type" value="Genomic_DNA"/>
</dbReference>
<evidence type="ECO:0000259" key="1">
    <source>
        <dbReference type="Pfam" id="PF01609"/>
    </source>
</evidence>
<protein>
    <recommendedName>
        <fullName evidence="1">Transposase IS4-like domain-containing protein</fullName>
    </recommendedName>
</protein>
<reference evidence="2" key="1">
    <citation type="submission" date="2019-03" db="EMBL/GenBank/DDBJ databases">
        <title>Single cell metagenomics reveals metabolic interactions within the superorganism composed of flagellate Streblomastix strix and complex community of Bacteroidetes bacteria on its surface.</title>
        <authorList>
            <person name="Treitli S.C."/>
            <person name="Kolisko M."/>
            <person name="Husnik F."/>
            <person name="Keeling P."/>
            <person name="Hampl V."/>
        </authorList>
    </citation>
    <scope>NUCLEOTIDE SEQUENCE</scope>
    <source>
        <strain evidence="2">STM</strain>
    </source>
</reference>
<name>A0A5J4SH19_9ZZZZ</name>
<dbReference type="InterPro" id="IPR002559">
    <property type="entry name" value="Transposase_11"/>
</dbReference>
<organism evidence="2">
    <name type="scientific">termite gut metagenome</name>
    <dbReference type="NCBI Taxonomy" id="433724"/>
    <lineage>
        <taxon>unclassified sequences</taxon>
        <taxon>metagenomes</taxon>
        <taxon>organismal metagenomes</taxon>
    </lineage>
</organism>
<feature type="domain" description="Transposase IS4-like" evidence="1">
    <location>
        <begin position="14"/>
        <end position="139"/>
    </location>
</feature>
<dbReference type="PANTHER" id="PTHR33258:SF1">
    <property type="entry name" value="TRANSPOSASE INSL FOR INSERTION SEQUENCE ELEMENT IS186A-RELATED"/>
    <property type="match status" value="1"/>
</dbReference>
<dbReference type="InterPro" id="IPR012337">
    <property type="entry name" value="RNaseH-like_sf"/>
</dbReference>
<sequence length="196" mass="22768">MAKVIKLSQISNAKKAEAFFVTRAKSTLNYSVVERNYNIDETTGLRSDQTIQLCGQKSKQPYPELLRLVEFHDDEKDVLLVFLTDNFEVSALEAARLYRNRRQIEVFFKWIKQNLTIKRLWGHSENAVNIHIWVAIGTYLTVAYVKHILKSNLSIHEIMQILGVSAFDKTSVKELLTEFQVNQNVKEQLDLFCINF</sequence>
<dbReference type="GO" id="GO:0006313">
    <property type="term" value="P:DNA transposition"/>
    <property type="evidence" value="ECO:0007669"/>
    <property type="project" value="InterPro"/>
</dbReference>
<comment type="caution">
    <text evidence="2">The sequence shown here is derived from an EMBL/GenBank/DDBJ whole genome shotgun (WGS) entry which is preliminary data.</text>
</comment>
<dbReference type="SUPFAM" id="SSF53098">
    <property type="entry name" value="Ribonuclease H-like"/>
    <property type="match status" value="1"/>
</dbReference>
<evidence type="ECO:0000313" key="2">
    <source>
        <dbReference type="EMBL" id="KAA6344530.1"/>
    </source>
</evidence>
<dbReference type="PANTHER" id="PTHR33258">
    <property type="entry name" value="TRANSPOSASE INSL FOR INSERTION SEQUENCE ELEMENT IS186A-RELATED"/>
    <property type="match status" value="1"/>
</dbReference>
<gene>
    <name evidence="2" type="ORF">EZS27_007845</name>
</gene>
<dbReference type="GO" id="GO:0004803">
    <property type="term" value="F:transposase activity"/>
    <property type="evidence" value="ECO:0007669"/>
    <property type="project" value="InterPro"/>
</dbReference>
<dbReference type="GO" id="GO:0003677">
    <property type="term" value="F:DNA binding"/>
    <property type="evidence" value="ECO:0007669"/>
    <property type="project" value="InterPro"/>
</dbReference>
<proteinExistence type="predicted"/>
<dbReference type="AlphaFoldDB" id="A0A5J4SH19"/>
<dbReference type="Pfam" id="PF01609">
    <property type="entry name" value="DDE_Tnp_1"/>
    <property type="match status" value="1"/>
</dbReference>
<accession>A0A5J4SH19</accession>